<evidence type="ECO:0000256" key="1">
    <source>
        <dbReference type="SAM" id="MobiDB-lite"/>
    </source>
</evidence>
<accession>A0AAI8XMY8</accession>
<reference evidence="2" key="2">
    <citation type="submission" date="2020-02" db="EMBL/GenBank/DDBJ databases">
        <authorList>
            <person name="Matsumoto Y."/>
            <person name="Motooka D."/>
            <person name="Nakamura S."/>
        </authorList>
    </citation>
    <scope>NUCLEOTIDE SEQUENCE</scope>
    <source>
        <strain evidence="2">JCM 12375</strain>
    </source>
</reference>
<organism evidence="3 5">
    <name type="scientific">Mycolicibacterium mageritense</name>
    <name type="common">Mycobacterium mageritense</name>
    <dbReference type="NCBI Taxonomy" id="53462"/>
    <lineage>
        <taxon>Bacteria</taxon>
        <taxon>Bacillati</taxon>
        <taxon>Actinomycetota</taxon>
        <taxon>Actinomycetes</taxon>
        <taxon>Mycobacteriales</taxon>
        <taxon>Mycobacteriaceae</taxon>
        <taxon>Mycolicibacterium</taxon>
    </lineage>
</organism>
<dbReference type="Proteomes" id="UP001241092">
    <property type="component" value="Chromosome"/>
</dbReference>
<feature type="region of interest" description="Disordered" evidence="1">
    <location>
        <begin position="202"/>
        <end position="223"/>
    </location>
</feature>
<reference evidence="2 4" key="1">
    <citation type="journal article" date="2019" name="Emerg. Microbes Infect.">
        <title>Comprehensive subspecies identification of 175 nontuberculous mycobacteria species based on 7547 genomic profiles.</title>
        <authorList>
            <person name="Matsumoto Y."/>
            <person name="Kinjo T."/>
            <person name="Motooka D."/>
            <person name="Nabeya D."/>
            <person name="Jung N."/>
            <person name="Uechi K."/>
            <person name="Horii T."/>
            <person name="Iida T."/>
            <person name="Fujita J."/>
            <person name="Nakamura S."/>
        </authorList>
    </citation>
    <scope>NUCLEOTIDE SEQUENCE [LARGE SCALE GENOMIC DNA]</scope>
    <source>
        <strain evidence="2 4">JCM 12375</strain>
    </source>
</reference>
<dbReference type="Proteomes" id="UP000465622">
    <property type="component" value="Chromosome"/>
</dbReference>
<evidence type="ECO:0000313" key="4">
    <source>
        <dbReference type="Proteomes" id="UP000465622"/>
    </source>
</evidence>
<dbReference type="AlphaFoldDB" id="A0AAI8XMY8"/>
<name>A0AAI8XMY8_MYCME</name>
<sequence>MGGVKVLGVDPTTLKQAADGINGVISGISGGAFGSYQGQLGRGFDELSMTGLELSHPDAKSGFDNFTERWEWGTRALIVAANDIGQALDLGAGRYELQEKYYNDAAKDMVNDLVGDPSLQKESVKDEHGNIIVRGTDDMSWGDMVDYNVNRLTHPDWSAKSFQEALPQINENWDSIKDNAVQAGKNAVIPGEAARVTVDGFIHGDEPAAPSRTSPQPAPDPAV</sequence>
<reference evidence="3" key="3">
    <citation type="submission" date="2023-03" db="EMBL/GenBank/DDBJ databases">
        <title>Draft genome sequence of a Mycolicibacterium mageritense strain H4_3_1 isolated from a hybrid biological-inorganic system reactor.</title>
        <authorList>
            <person name="Feng X."/>
            <person name="Kazama D."/>
            <person name="Sato K."/>
            <person name="Kobayashi H."/>
        </authorList>
    </citation>
    <scope>NUCLEOTIDE SEQUENCE</scope>
    <source>
        <strain evidence="3">H4_3_1</strain>
    </source>
</reference>
<dbReference type="EMBL" id="AP022567">
    <property type="protein sequence ID" value="BBX33142.1"/>
    <property type="molecule type" value="Genomic_DNA"/>
</dbReference>
<gene>
    <name evidence="3" type="ORF">hbim_02174</name>
    <name evidence="2" type="ORF">MMAGJ_24240</name>
</gene>
<keyword evidence="4" id="KW-1185">Reference proteome</keyword>
<dbReference type="RefSeq" id="WP_051578570.1">
    <property type="nucleotide sequence ID" value="NZ_AP022567.1"/>
</dbReference>
<protein>
    <submittedName>
        <fullName evidence="3">Uncharacterized protein</fullName>
    </submittedName>
</protein>
<dbReference type="EMBL" id="AP027452">
    <property type="protein sequence ID" value="BDY28243.1"/>
    <property type="molecule type" value="Genomic_DNA"/>
</dbReference>
<evidence type="ECO:0000313" key="3">
    <source>
        <dbReference type="EMBL" id="BDY28243.1"/>
    </source>
</evidence>
<evidence type="ECO:0000313" key="2">
    <source>
        <dbReference type="EMBL" id="BBX33142.1"/>
    </source>
</evidence>
<evidence type="ECO:0000313" key="5">
    <source>
        <dbReference type="Proteomes" id="UP001241092"/>
    </source>
</evidence>
<proteinExistence type="predicted"/>